<accession>A0A7L8A3Q9</accession>
<dbReference type="EMBL" id="CP061854">
    <property type="protein sequence ID" value="QOD56459.1"/>
    <property type="molecule type" value="Genomic_DNA"/>
</dbReference>
<evidence type="ECO:0000313" key="2">
    <source>
        <dbReference type="Proteomes" id="UP000516656"/>
    </source>
</evidence>
<dbReference type="AlphaFoldDB" id="A0A7L8A3Q9"/>
<dbReference type="Proteomes" id="UP000516656">
    <property type="component" value="Chromosome 1"/>
</dbReference>
<reference evidence="1 2" key="1">
    <citation type="submission" date="2020-09" db="EMBL/GenBank/DDBJ databases">
        <title>Complete, closed and curated genome sequences of Photobacterium damselae subsp. piscicida isolates from Australia indicate localised evolution and additional plasmid-borne pathogenicity mechanisms.</title>
        <authorList>
            <person name="Baseggio L."/>
            <person name="Silayeva O."/>
            <person name="Buller N."/>
            <person name="Landos M."/>
            <person name="Engelstaedter J."/>
            <person name="Barnes A.C."/>
        </authorList>
    </citation>
    <scope>NUCLEOTIDE SEQUENCE [LARGE SCALE GENOMIC DNA]</scope>
    <source>
        <strain evidence="1 2">AS-16-0540-1</strain>
    </source>
</reference>
<gene>
    <name evidence="1" type="ORF">IC627_15050</name>
</gene>
<evidence type="ECO:0000313" key="1">
    <source>
        <dbReference type="EMBL" id="QOD56459.1"/>
    </source>
</evidence>
<organism evidence="1 2">
    <name type="scientific">Photobacterium damsela subsp. piscicida</name>
    <name type="common">Pasteurella piscicida</name>
    <dbReference type="NCBI Taxonomy" id="38294"/>
    <lineage>
        <taxon>Bacteria</taxon>
        <taxon>Pseudomonadati</taxon>
        <taxon>Pseudomonadota</taxon>
        <taxon>Gammaproteobacteria</taxon>
        <taxon>Vibrionales</taxon>
        <taxon>Vibrionaceae</taxon>
        <taxon>Photobacterium</taxon>
    </lineage>
</organism>
<sequence>MKEFITFIVMNFYEVLIPDSSLYREIKTWGTIDTLTQRQKSRLHLNTFQIV</sequence>
<proteinExistence type="predicted"/>
<protein>
    <submittedName>
        <fullName evidence="1">Uncharacterized protein</fullName>
    </submittedName>
</protein>
<name>A0A7L8A3Q9_PHODP</name>